<feature type="transmembrane region" description="Helical" evidence="6">
    <location>
        <begin position="138"/>
        <end position="161"/>
    </location>
</feature>
<evidence type="ECO:0000256" key="2">
    <source>
        <dbReference type="ARBA" id="ARBA00007524"/>
    </source>
</evidence>
<keyword evidence="3 6" id="KW-0812">Transmembrane</keyword>
<dbReference type="PANTHER" id="PTHR10057">
    <property type="entry name" value="PERIPHERAL-TYPE BENZODIAZEPINE RECEPTOR"/>
    <property type="match status" value="1"/>
</dbReference>
<keyword evidence="4 6" id="KW-1133">Transmembrane helix</keyword>
<evidence type="ECO:0000256" key="4">
    <source>
        <dbReference type="ARBA" id="ARBA00022989"/>
    </source>
</evidence>
<feature type="transmembrane region" description="Helical" evidence="6">
    <location>
        <begin position="52"/>
        <end position="74"/>
    </location>
</feature>
<comment type="caution">
    <text evidence="7">The sequence shown here is derived from an EMBL/GenBank/DDBJ whole genome shotgun (WGS) entry which is preliminary data.</text>
</comment>
<dbReference type="GO" id="GO:0033013">
    <property type="term" value="P:tetrapyrrole metabolic process"/>
    <property type="evidence" value="ECO:0007669"/>
    <property type="project" value="UniProtKB-ARBA"/>
</dbReference>
<feature type="transmembrane region" description="Helical" evidence="6">
    <location>
        <begin position="110"/>
        <end position="131"/>
    </location>
</feature>
<organism evidence="7 8">
    <name type="scientific">Ligilactobacillus ubinensis</name>
    <dbReference type="NCBI Taxonomy" id="2876789"/>
    <lineage>
        <taxon>Bacteria</taxon>
        <taxon>Bacillati</taxon>
        <taxon>Bacillota</taxon>
        <taxon>Bacilli</taxon>
        <taxon>Lactobacillales</taxon>
        <taxon>Lactobacillaceae</taxon>
        <taxon>Ligilactobacillus</taxon>
    </lineage>
</organism>
<comment type="similarity">
    <text evidence="2">Belongs to the TspO/BZRP family.</text>
</comment>
<dbReference type="GO" id="GO:0016020">
    <property type="term" value="C:membrane"/>
    <property type="evidence" value="ECO:0007669"/>
    <property type="project" value="UniProtKB-SubCell"/>
</dbReference>
<proteinExistence type="inferred from homology"/>
<reference evidence="7 8" key="1">
    <citation type="journal article" date="2023" name="Int. J. Syst. Evol. Microbiol.">
        <title>Ligilactobacillus ubinensis sp. nov., a novel species isolated from the wild ferment of a durian fruit (Durio zibethinus).</title>
        <authorList>
            <person name="Heng Y.C."/>
            <person name="Menon N."/>
            <person name="Chen B."/>
            <person name="Loo B.Z.L."/>
            <person name="Wong G.W.J."/>
            <person name="Lim A.C.H."/>
            <person name="Silvaraju S."/>
            <person name="Kittelmann S."/>
        </authorList>
    </citation>
    <scope>NUCLEOTIDE SEQUENCE [LARGE SCALE GENOMIC DNA]</scope>
    <source>
        <strain evidence="7 8">WILCCON 0076</strain>
    </source>
</reference>
<dbReference type="InterPro" id="IPR038330">
    <property type="entry name" value="TspO/MBR-related_sf"/>
</dbReference>
<accession>A0A9X2FKA9</accession>
<dbReference type="CDD" id="cd15904">
    <property type="entry name" value="TSPO_MBR"/>
    <property type="match status" value="1"/>
</dbReference>
<dbReference type="InterPro" id="IPR004307">
    <property type="entry name" value="TspO_MBR"/>
</dbReference>
<dbReference type="Pfam" id="PF03073">
    <property type="entry name" value="TspO_MBR"/>
    <property type="match status" value="1"/>
</dbReference>
<name>A0A9X2FKA9_9LACO</name>
<gene>
    <name evidence="7" type="ORF">LB941_00960</name>
</gene>
<protein>
    <submittedName>
        <fullName evidence="7">Tryptophan-rich sensory protein</fullName>
    </submittedName>
</protein>
<keyword evidence="8" id="KW-1185">Reference proteome</keyword>
<sequence>MKMNNSIKFNWIYLFIFIIVIEVIGSLSALFAGNIKTIYNSLNLPVLSPPDYLFGIVWPILYALIGIAGYLIYYTPSIQQDKVINYVLFFSQLVINFIWSIIFFKYDAYWLGFAVIIILDLIVLVCIIHFYKTSPLASIMFIPYFVWIIFASYLTIGVAILN</sequence>
<dbReference type="PIRSF" id="PIRSF005859">
    <property type="entry name" value="PBR"/>
    <property type="match status" value="1"/>
</dbReference>
<dbReference type="Proteomes" id="UP001139006">
    <property type="component" value="Unassembled WGS sequence"/>
</dbReference>
<dbReference type="EMBL" id="JAIULA010000001">
    <property type="protein sequence ID" value="MCP0885903.1"/>
    <property type="molecule type" value="Genomic_DNA"/>
</dbReference>
<feature type="transmembrane region" description="Helical" evidence="6">
    <location>
        <begin position="12"/>
        <end position="32"/>
    </location>
</feature>
<evidence type="ECO:0000256" key="6">
    <source>
        <dbReference type="SAM" id="Phobius"/>
    </source>
</evidence>
<dbReference type="Gene3D" id="1.20.1260.100">
    <property type="entry name" value="TspO/MBR protein"/>
    <property type="match status" value="1"/>
</dbReference>
<evidence type="ECO:0000256" key="1">
    <source>
        <dbReference type="ARBA" id="ARBA00004141"/>
    </source>
</evidence>
<evidence type="ECO:0000313" key="7">
    <source>
        <dbReference type="EMBL" id="MCP0885903.1"/>
    </source>
</evidence>
<dbReference type="AlphaFoldDB" id="A0A9X2FKA9"/>
<dbReference type="FunFam" id="1.20.1260.100:FF:000001">
    <property type="entry name" value="translocator protein 2"/>
    <property type="match status" value="1"/>
</dbReference>
<evidence type="ECO:0000313" key="8">
    <source>
        <dbReference type="Proteomes" id="UP001139006"/>
    </source>
</evidence>
<comment type="subcellular location">
    <subcellularLocation>
        <location evidence="1">Membrane</location>
        <topology evidence="1">Multi-pass membrane protein</topology>
    </subcellularLocation>
</comment>
<dbReference type="PANTHER" id="PTHR10057:SF0">
    <property type="entry name" value="TRANSLOCATOR PROTEIN"/>
    <property type="match status" value="1"/>
</dbReference>
<feature type="transmembrane region" description="Helical" evidence="6">
    <location>
        <begin position="86"/>
        <end position="104"/>
    </location>
</feature>
<evidence type="ECO:0000256" key="5">
    <source>
        <dbReference type="ARBA" id="ARBA00023136"/>
    </source>
</evidence>
<keyword evidence="5 6" id="KW-0472">Membrane</keyword>
<evidence type="ECO:0000256" key="3">
    <source>
        <dbReference type="ARBA" id="ARBA00022692"/>
    </source>
</evidence>